<dbReference type="PANTHER" id="PTHR12596:SF1">
    <property type="entry name" value="EXPORTIN-4"/>
    <property type="match status" value="1"/>
</dbReference>
<organism evidence="10">
    <name type="scientific">Thelazia callipaeda</name>
    <name type="common">Oriental eyeworm</name>
    <name type="synonym">Parasitic nematode</name>
    <dbReference type="NCBI Taxonomy" id="103827"/>
    <lineage>
        <taxon>Eukaryota</taxon>
        <taxon>Metazoa</taxon>
        <taxon>Ecdysozoa</taxon>
        <taxon>Nematoda</taxon>
        <taxon>Chromadorea</taxon>
        <taxon>Rhabditida</taxon>
        <taxon>Spirurina</taxon>
        <taxon>Spiruromorpha</taxon>
        <taxon>Thelazioidea</taxon>
        <taxon>Thelaziidae</taxon>
        <taxon>Thelazia</taxon>
    </lineage>
</organism>
<keyword evidence="7" id="KW-0539">Nucleus</keyword>
<evidence type="ECO:0000313" key="10">
    <source>
        <dbReference type="WBParaSite" id="TCLT_0000475501-mRNA-1"/>
    </source>
</evidence>
<dbReference type="InterPro" id="IPR044189">
    <property type="entry name" value="XPO4/7-like"/>
</dbReference>
<keyword evidence="4" id="KW-0813">Transport</keyword>
<evidence type="ECO:0000256" key="5">
    <source>
        <dbReference type="ARBA" id="ARBA00022490"/>
    </source>
</evidence>
<evidence type="ECO:0000256" key="4">
    <source>
        <dbReference type="ARBA" id="ARBA00022448"/>
    </source>
</evidence>
<evidence type="ECO:0000256" key="1">
    <source>
        <dbReference type="ARBA" id="ARBA00004123"/>
    </source>
</evidence>
<accession>A0A0N5CWM9</accession>
<dbReference type="SUPFAM" id="SSF48371">
    <property type="entry name" value="ARM repeat"/>
    <property type="match status" value="1"/>
</dbReference>
<dbReference type="PANTHER" id="PTHR12596">
    <property type="entry name" value="EXPORTIN 4,7-RELATED"/>
    <property type="match status" value="1"/>
</dbReference>
<dbReference type="GO" id="GO:0005049">
    <property type="term" value="F:nuclear export signal receptor activity"/>
    <property type="evidence" value="ECO:0007669"/>
    <property type="project" value="InterPro"/>
</dbReference>
<reference evidence="8 9" key="2">
    <citation type="submission" date="2018-11" db="EMBL/GenBank/DDBJ databases">
        <authorList>
            <consortium name="Pathogen Informatics"/>
        </authorList>
    </citation>
    <scope>NUCLEOTIDE SEQUENCE [LARGE SCALE GENOMIC DNA]</scope>
</reference>
<dbReference type="Proteomes" id="UP000276776">
    <property type="component" value="Unassembled WGS sequence"/>
</dbReference>
<comment type="similarity">
    <text evidence="3">Belongs to the exportin family.</text>
</comment>
<keyword evidence="6" id="KW-0653">Protein transport</keyword>
<name>A0A0N5CWM9_THECL</name>
<evidence type="ECO:0000256" key="7">
    <source>
        <dbReference type="ARBA" id="ARBA00023242"/>
    </source>
</evidence>
<keyword evidence="9" id="KW-1185">Reference proteome</keyword>
<dbReference type="GO" id="GO:0005737">
    <property type="term" value="C:cytoplasm"/>
    <property type="evidence" value="ECO:0007669"/>
    <property type="project" value="UniProtKB-SubCell"/>
</dbReference>
<dbReference type="EMBL" id="UYYF01004302">
    <property type="protein sequence ID" value="VDN01903.1"/>
    <property type="molecule type" value="Genomic_DNA"/>
</dbReference>
<evidence type="ECO:0000313" key="9">
    <source>
        <dbReference type="Proteomes" id="UP000276776"/>
    </source>
</evidence>
<dbReference type="AlphaFoldDB" id="A0A0N5CWM9"/>
<evidence type="ECO:0000256" key="3">
    <source>
        <dbReference type="ARBA" id="ARBA00009466"/>
    </source>
</evidence>
<dbReference type="GO" id="GO:0005643">
    <property type="term" value="C:nuclear pore"/>
    <property type="evidence" value="ECO:0007669"/>
    <property type="project" value="TreeGrafter"/>
</dbReference>
<dbReference type="InterPro" id="IPR016024">
    <property type="entry name" value="ARM-type_fold"/>
</dbReference>
<dbReference type="GO" id="GO:0006611">
    <property type="term" value="P:protein export from nucleus"/>
    <property type="evidence" value="ECO:0007669"/>
    <property type="project" value="TreeGrafter"/>
</dbReference>
<dbReference type="OMA" id="SCKSIFH"/>
<dbReference type="OrthoDB" id="5548448at2759"/>
<keyword evidence="5" id="KW-0963">Cytoplasm</keyword>
<sequence>MDRYANFSLDFNSNYVAQMEEAANMLMSPNVPQDVRKFAEQFFLNIRNRGMPPDYCRLIIEATSNEFVIFEMVQLMVSNLFKHWFISETTIFRRCFEYLVANATGKFRVSKLIRCEMLRACAKLFKRSIFDNKACDADLLDQTVHLLLSNEDEQLQSVACDFIEAITYEFATSWRTSNLGITFDFHQRAKLAFENGSLQRLFEKCILAFSNLVFVADLTSSYHINTCGNLLRVVDLILSWDFDAHGFPFKISSANEGSSSATFRPPQSWKPIFQSNQILRLFFELHKKVRYNADFCAYSMNCLVQLSSLMGPVLSESVSHDPQKFVHFNTASPLSAHDRYISDFVDGFIDLFGSDGPLQSEIFGLCMMVGKLLTYHRIISFRRAEKSLPIFSSIIVRCAEHLTPIAIQKVLKEDDTAYVDALKRIYDGWWVLLRNSNIIVTTLDDPIGFKDSTLRIVAAFVRSVLSEPFGSRGQLSVRKCGAEKVDDDREIFQHLLDLIGQFSSFYCANVLPYMFTVIFAKLKQFISLIEIDVGDENLSIWREDMHWTLILIDKYILTVAEDDGGSLLQNDVVAYFEELVHVGISDIDRSIEYINSCIVSPHAIIDSEQVNTFIKVVGAVLAWCSLEHNLLIERGAEAISPELARTSLWCAKRLIVAMNAHVSNPDESENLACVVSNVSQTVVDFALQKSFGVLNRLSGERKLCLDAVELLIGVVRNGCVEAASSRFLFPCLSAVQIEKLPARHSLLKMLVELGALIGDEIIYNSINEVVLKPLSQRYIVLSEDSGSLETNLADLIECFGGVAEAAHNYYSNFLYEYLTPILKCSIKLLASHKDSQLLTNAVLQLFCYITKYSGADNQDQNNMVSIYEALLALIIVYRDGFFTRYKVENIDVEEQASDLVILLDILANVMNRDVAWRKPDVNERLGEAELNKNGLHVALTALEMLLPVMEDGLLRLPILCKKFYRFIFYLAQMAPQYFENLSDVLLVSIVECLKHGLRSTFGEEISLISADAVTEIASFYARHIPRNELAITRLTTLFEPAFEFCLMSSWQSDSQNTSSAALFSLLCCDQTVFQNYVKQLLLRVENRPYQSVLQPAFQLLLPENLELQVGRRERRGFRDRLEQFLSQAQGLLVVE</sequence>
<reference evidence="10" key="1">
    <citation type="submission" date="2017-02" db="UniProtKB">
        <authorList>
            <consortium name="WormBaseParasite"/>
        </authorList>
    </citation>
    <scope>IDENTIFICATION</scope>
</reference>
<gene>
    <name evidence="8" type="ORF">TCLT_LOCUS4744</name>
</gene>
<evidence type="ECO:0000256" key="6">
    <source>
        <dbReference type="ARBA" id="ARBA00022927"/>
    </source>
</evidence>
<comment type="subcellular location">
    <subcellularLocation>
        <location evidence="2">Cytoplasm</location>
    </subcellularLocation>
    <subcellularLocation>
        <location evidence="1">Nucleus</location>
    </subcellularLocation>
</comment>
<protein>
    <submittedName>
        <fullName evidence="10">Non-specific serine/threonine protein kinase</fullName>
    </submittedName>
</protein>
<proteinExistence type="inferred from homology"/>
<dbReference type="WBParaSite" id="TCLT_0000475501-mRNA-1">
    <property type="protein sequence ID" value="TCLT_0000475501-mRNA-1"/>
    <property type="gene ID" value="TCLT_0000475501"/>
</dbReference>
<evidence type="ECO:0000313" key="8">
    <source>
        <dbReference type="EMBL" id="VDN01903.1"/>
    </source>
</evidence>
<dbReference type="STRING" id="103827.A0A0N5CWM9"/>
<evidence type="ECO:0000256" key="2">
    <source>
        <dbReference type="ARBA" id="ARBA00004496"/>
    </source>
</evidence>